<keyword evidence="2" id="KW-1185">Reference proteome</keyword>
<dbReference type="EMBL" id="KZ613912">
    <property type="protein sequence ID" value="PMD51975.1"/>
    <property type="molecule type" value="Genomic_DNA"/>
</dbReference>
<name>A0A2J6SMJ2_9HELO</name>
<sequence>DILDYLYGYINLNINIRAELLEEIIIIAVNALGNLFWYVSRAIGVLRAIYGAFGLLLRPYGP</sequence>
<proteinExistence type="predicted"/>
<dbReference type="GeneID" id="36584266"/>
<evidence type="ECO:0000313" key="1">
    <source>
        <dbReference type="EMBL" id="PMD51975.1"/>
    </source>
</evidence>
<dbReference type="RefSeq" id="XP_024728879.1">
    <property type="nucleotide sequence ID" value="XM_024876187.1"/>
</dbReference>
<dbReference type="InParanoid" id="A0A2J6SMJ2"/>
<evidence type="ECO:0000313" key="2">
    <source>
        <dbReference type="Proteomes" id="UP000235371"/>
    </source>
</evidence>
<feature type="non-terminal residue" evidence="1">
    <location>
        <position position="1"/>
    </location>
</feature>
<reference evidence="1 2" key="1">
    <citation type="submission" date="2016-04" db="EMBL/GenBank/DDBJ databases">
        <title>A degradative enzymes factory behind the ericoid mycorrhizal symbiosis.</title>
        <authorList>
            <consortium name="DOE Joint Genome Institute"/>
            <person name="Martino E."/>
            <person name="Morin E."/>
            <person name="Grelet G."/>
            <person name="Kuo A."/>
            <person name="Kohler A."/>
            <person name="Daghino S."/>
            <person name="Barry K."/>
            <person name="Choi C."/>
            <person name="Cichocki N."/>
            <person name="Clum A."/>
            <person name="Copeland A."/>
            <person name="Hainaut M."/>
            <person name="Haridas S."/>
            <person name="Labutti K."/>
            <person name="Lindquist E."/>
            <person name="Lipzen A."/>
            <person name="Khouja H.-R."/>
            <person name="Murat C."/>
            <person name="Ohm R."/>
            <person name="Olson A."/>
            <person name="Spatafora J."/>
            <person name="Veneault-Fourrey C."/>
            <person name="Henrissat B."/>
            <person name="Grigoriev I."/>
            <person name="Martin F."/>
            <person name="Perotto S."/>
        </authorList>
    </citation>
    <scope>NUCLEOTIDE SEQUENCE [LARGE SCALE GENOMIC DNA]</scope>
    <source>
        <strain evidence="1 2">E</strain>
    </source>
</reference>
<dbReference type="Proteomes" id="UP000235371">
    <property type="component" value="Unassembled WGS sequence"/>
</dbReference>
<dbReference type="AlphaFoldDB" id="A0A2J6SMJ2"/>
<gene>
    <name evidence="1" type="ORF">K444DRAFT_545990</name>
</gene>
<organism evidence="1 2">
    <name type="scientific">Hyaloscypha bicolor E</name>
    <dbReference type="NCBI Taxonomy" id="1095630"/>
    <lineage>
        <taxon>Eukaryota</taxon>
        <taxon>Fungi</taxon>
        <taxon>Dikarya</taxon>
        <taxon>Ascomycota</taxon>
        <taxon>Pezizomycotina</taxon>
        <taxon>Leotiomycetes</taxon>
        <taxon>Helotiales</taxon>
        <taxon>Hyaloscyphaceae</taxon>
        <taxon>Hyaloscypha</taxon>
        <taxon>Hyaloscypha bicolor</taxon>
    </lineage>
</organism>
<protein>
    <submittedName>
        <fullName evidence="1">Uncharacterized protein</fullName>
    </submittedName>
</protein>
<accession>A0A2J6SMJ2</accession>